<comment type="caution">
    <text evidence="3">The sequence shown here is derived from an EMBL/GenBank/DDBJ whole genome shotgun (WGS) entry which is preliminary data.</text>
</comment>
<feature type="compositionally biased region" description="Basic and acidic residues" evidence="1">
    <location>
        <begin position="59"/>
        <end position="81"/>
    </location>
</feature>
<reference evidence="3 4" key="1">
    <citation type="submission" date="2024-04" db="EMBL/GenBank/DDBJ databases">
        <authorList>
            <person name="Wu Y.S."/>
            <person name="Zhang L."/>
        </authorList>
    </citation>
    <scope>NUCLEOTIDE SEQUENCE [LARGE SCALE GENOMIC DNA]</scope>
    <source>
        <strain evidence="3 4">KG-01</strain>
    </source>
</reference>
<keyword evidence="2" id="KW-1133">Transmembrane helix</keyword>
<evidence type="ECO:0008006" key="5">
    <source>
        <dbReference type="Google" id="ProtNLM"/>
    </source>
</evidence>
<dbReference type="RefSeq" id="WP_087679961.1">
    <property type="nucleotide sequence ID" value="NZ_JBCEWA010000005.1"/>
</dbReference>
<feature type="region of interest" description="Disordered" evidence="1">
    <location>
        <begin position="39"/>
        <end position="81"/>
    </location>
</feature>
<evidence type="ECO:0000313" key="4">
    <source>
        <dbReference type="Proteomes" id="UP001398420"/>
    </source>
</evidence>
<evidence type="ECO:0000256" key="2">
    <source>
        <dbReference type="SAM" id="Phobius"/>
    </source>
</evidence>
<accession>A0ABU9LKD3</accession>
<dbReference type="Proteomes" id="UP001398420">
    <property type="component" value="Unassembled WGS sequence"/>
</dbReference>
<proteinExistence type="predicted"/>
<evidence type="ECO:0000256" key="1">
    <source>
        <dbReference type="SAM" id="MobiDB-lite"/>
    </source>
</evidence>
<gene>
    <name evidence="3" type="ORF">AAF454_07695</name>
</gene>
<name>A0ABU9LKD3_9BACL</name>
<keyword evidence="2" id="KW-0812">Transmembrane</keyword>
<dbReference type="EMBL" id="JBCEWA010000005">
    <property type="protein sequence ID" value="MEL5988288.1"/>
    <property type="molecule type" value="Genomic_DNA"/>
</dbReference>
<sequence length="81" mass="9498">MIATIVWGAISLILVILVIYVIFRYLFRHNKADHIYAPFDEATSGTRPDMDGRNPISQTREKVQQEQKYNEQTEQKNRDSK</sequence>
<feature type="transmembrane region" description="Helical" evidence="2">
    <location>
        <begin position="6"/>
        <end position="27"/>
    </location>
</feature>
<organism evidence="3 4">
    <name type="scientific">Kurthia gibsonii</name>
    <dbReference type="NCBI Taxonomy" id="33946"/>
    <lineage>
        <taxon>Bacteria</taxon>
        <taxon>Bacillati</taxon>
        <taxon>Bacillota</taxon>
        <taxon>Bacilli</taxon>
        <taxon>Bacillales</taxon>
        <taxon>Caryophanaceae</taxon>
        <taxon>Kurthia</taxon>
    </lineage>
</organism>
<keyword evidence="4" id="KW-1185">Reference proteome</keyword>
<protein>
    <recommendedName>
        <fullName evidence="5">DUF3951 domain-containing protein</fullName>
    </recommendedName>
</protein>
<keyword evidence="2" id="KW-0472">Membrane</keyword>
<evidence type="ECO:0000313" key="3">
    <source>
        <dbReference type="EMBL" id="MEL5988288.1"/>
    </source>
</evidence>